<evidence type="ECO:0000256" key="1">
    <source>
        <dbReference type="SAM" id="MobiDB-lite"/>
    </source>
</evidence>
<protein>
    <submittedName>
        <fullName evidence="2">Uncharacterized protein</fullName>
    </submittedName>
</protein>
<proteinExistence type="predicted"/>
<accession>A0A8X6LJ41</accession>
<organism evidence="2 3">
    <name type="scientific">Trichonephila clavata</name>
    <name type="common">Joro spider</name>
    <name type="synonym">Nephila clavata</name>
    <dbReference type="NCBI Taxonomy" id="2740835"/>
    <lineage>
        <taxon>Eukaryota</taxon>
        <taxon>Metazoa</taxon>
        <taxon>Ecdysozoa</taxon>
        <taxon>Arthropoda</taxon>
        <taxon>Chelicerata</taxon>
        <taxon>Arachnida</taxon>
        <taxon>Araneae</taxon>
        <taxon>Araneomorphae</taxon>
        <taxon>Entelegynae</taxon>
        <taxon>Araneoidea</taxon>
        <taxon>Nephilidae</taxon>
        <taxon>Trichonephila</taxon>
    </lineage>
</organism>
<sequence>MDREDSPEVRASKKKAREIIDIKMDPSLQVQATAPKKASLPLNLKSAFHVQTTPLASKKASTPIKDNADLSLQEEGHLQH</sequence>
<feature type="region of interest" description="Disordered" evidence="1">
    <location>
        <begin position="54"/>
        <end position="80"/>
    </location>
</feature>
<dbReference type="EMBL" id="BMAO01036575">
    <property type="protein sequence ID" value="GFR11695.1"/>
    <property type="molecule type" value="Genomic_DNA"/>
</dbReference>
<evidence type="ECO:0000313" key="3">
    <source>
        <dbReference type="Proteomes" id="UP000887116"/>
    </source>
</evidence>
<gene>
    <name evidence="2" type="ORF">TNCT_110311</name>
</gene>
<comment type="caution">
    <text evidence="2">The sequence shown here is derived from an EMBL/GenBank/DDBJ whole genome shotgun (WGS) entry which is preliminary data.</text>
</comment>
<evidence type="ECO:0000313" key="2">
    <source>
        <dbReference type="EMBL" id="GFR11695.1"/>
    </source>
</evidence>
<keyword evidence="3" id="KW-1185">Reference proteome</keyword>
<reference evidence="2" key="1">
    <citation type="submission" date="2020-07" db="EMBL/GenBank/DDBJ databases">
        <title>Multicomponent nature underlies the extraordinary mechanical properties of spider dragline silk.</title>
        <authorList>
            <person name="Kono N."/>
            <person name="Nakamura H."/>
            <person name="Mori M."/>
            <person name="Yoshida Y."/>
            <person name="Ohtoshi R."/>
            <person name="Malay A.D."/>
            <person name="Moran D.A.P."/>
            <person name="Tomita M."/>
            <person name="Numata K."/>
            <person name="Arakawa K."/>
        </authorList>
    </citation>
    <scope>NUCLEOTIDE SEQUENCE</scope>
</reference>
<dbReference type="AlphaFoldDB" id="A0A8X6LJ41"/>
<name>A0A8X6LJ41_TRICU</name>
<dbReference type="Proteomes" id="UP000887116">
    <property type="component" value="Unassembled WGS sequence"/>
</dbReference>